<feature type="domain" description="Beta-defensin" evidence="10">
    <location>
        <begin position="26"/>
        <end position="56"/>
    </location>
</feature>
<comment type="similarity">
    <text evidence="2 9">Belongs to the beta-defensin family.</text>
</comment>
<name>A0ABM0I8F5_CERSS</name>
<reference evidence="12" key="1">
    <citation type="submission" date="2025-08" db="UniProtKB">
        <authorList>
            <consortium name="RefSeq"/>
        </authorList>
    </citation>
    <scope>IDENTIFICATION</scope>
</reference>
<comment type="function">
    <text evidence="9">Has antibacterial activity.</text>
</comment>
<keyword evidence="3 9" id="KW-0964">Secreted</keyword>
<evidence type="ECO:0000256" key="1">
    <source>
        <dbReference type="ARBA" id="ARBA00004613"/>
    </source>
</evidence>
<feature type="chain" id="PRO_5044992479" description="Beta-defensin" evidence="9">
    <location>
        <begin position="21"/>
        <end position="140"/>
    </location>
</feature>
<keyword evidence="7 9" id="KW-0044">Antibiotic</keyword>
<evidence type="ECO:0000256" key="2">
    <source>
        <dbReference type="ARBA" id="ARBA00007371"/>
    </source>
</evidence>
<proteinExistence type="inferred from homology"/>
<sequence length="140" mass="15707">MNLPMLTFIICGLLTLVTKAGWGVRRCWKNNIGHCRQKCLHVERYKVLCMNKLSCCIPLTSSEDYNPWPVPPLIPTEEITVDFNTVDFFPNFPISMFDDAVSINTLEPEESTVTGTTTHQTKVSSQTVAHLLESTDGTTN</sequence>
<comment type="subcellular location">
    <subcellularLocation>
        <location evidence="1 9">Secreted</location>
    </subcellularLocation>
</comment>
<evidence type="ECO:0000313" key="11">
    <source>
        <dbReference type="Proteomes" id="UP000694910"/>
    </source>
</evidence>
<evidence type="ECO:0000256" key="4">
    <source>
        <dbReference type="ARBA" id="ARBA00022529"/>
    </source>
</evidence>
<gene>
    <name evidence="12" type="primary">LOC101397893</name>
</gene>
<evidence type="ECO:0000256" key="8">
    <source>
        <dbReference type="ARBA" id="ARBA00023157"/>
    </source>
</evidence>
<dbReference type="Proteomes" id="UP000694910">
    <property type="component" value="Unplaced"/>
</dbReference>
<protein>
    <recommendedName>
        <fullName evidence="9">Beta-defensin</fullName>
    </recommendedName>
</protein>
<evidence type="ECO:0000256" key="7">
    <source>
        <dbReference type="ARBA" id="ARBA00023022"/>
    </source>
</evidence>
<organism evidence="11 12">
    <name type="scientific">Ceratotherium simum simum</name>
    <name type="common">Southern white rhinoceros</name>
    <dbReference type="NCBI Taxonomy" id="73337"/>
    <lineage>
        <taxon>Eukaryota</taxon>
        <taxon>Metazoa</taxon>
        <taxon>Chordata</taxon>
        <taxon>Craniata</taxon>
        <taxon>Vertebrata</taxon>
        <taxon>Euteleostomi</taxon>
        <taxon>Mammalia</taxon>
        <taxon>Eutheria</taxon>
        <taxon>Laurasiatheria</taxon>
        <taxon>Perissodactyla</taxon>
        <taxon>Rhinocerotidae</taxon>
        <taxon>Ceratotherium</taxon>
    </lineage>
</organism>
<feature type="signal peptide" evidence="9">
    <location>
        <begin position="1"/>
        <end position="20"/>
    </location>
</feature>
<evidence type="ECO:0000256" key="3">
    <source>
        <dbReference type="ARBA" id="ARBA00022525"/>
    </source>
</evidence>
<dbReference type="InterPro" id="IPR050544">
    <property type="entry name" value="Beta-defensin"/>
</dbReference>
<evidence type="ECO:0000259" key="10">
    <source>
        <dbReference type="Pfam" id="PF13841"/>
    </source>
</evidence>
<dbReference type="PANTHER" id="PTHR15001">
    <property type="entry name" value="BETA-DEFENSIN 123-RELATED"/>
    <property type="match status" value="1"/>
</dbReference>
<dbReference type="RefSeq" id="XP_004442574.1">
    <property type="nucleotide sequence ID" value="XM_004442517.1"/>
</dbReference>
<evidence type="ECO:0000256" key="6">
    <source>
        <dbReference type="ARBA" id="ARBA00022940"/>
    </source>
</evidence>
<dbReference type="PANTHER" id="PTHR15001:SF12">
    <property type="entry name" value="BETA-DEFENSIN 125"/>
    <property type="match status" value="1"/>
</dbReference>
<dbReference type="Pfam" id="PF13841">
    <property type="entry name" value="Defensin_beta_2"/>
    <property type="match status" value="1"/>
</dbReference>
<keyword evidence="4 9" id="KW-0929">Antimicrobial</keyword>
<keyword evidence="6 9" id="KW-0211">Defensin</keyword>
<keyword evidence="8" id="KW-1015">Disulfide bond</keyword>
<keyword evidence="5 9" id="KW-0732">Signal</keyword>
<dbReference type="InterPro" id="IPR025933">
    <property type="entry name" value="Beta_defensin_dom"/>
</dbReference>
<evidence type="ECO:0000256" key="5">
    <source>
        <dbReference type="ARBA" id="ARBA00022729"/>
    </source>
</evidence>
<accession>A0ABM0I8F5</accession>
<evidence type="ECO:0000313" key="12">
    <source>
        <dbReference type="RefSeq" id="XP_004442574.1"/>
    </source>
</evidence>
<dbReference type="GeneID" id="101397893"/>
<evidence type="ECO:0000256" key="9">
    <source>
        <dbReference type="RuleBase" id="RU231113"/>
    </source>
</evidence>
<keyword evidence="11" id="KW-1185">Reference proteome</keyword>